<sequence length="164" mass="18498">MSLFWLESSHSSLILSSLILRAILKSPSSWKPFLRTARALIDVHGEEMILCDGDERLTLSIRRDTSSYSNQPPKESNNMINIYNDSYEDYLEDLFARNHLSGNPTFSSHIDLTSSKVINSLSGSTTFSSPDHLLEKFADELTLITFPPGNNDLPFDIKSDLKEI</sequence>
<name>A0A699Q1I9_TANCI</name>
<protein>
    <recommendedName>
        <fullName evidence="2">Reverse transcriptase domain-containing protein</fullName>
    </recommendedName>
</protein>
<evidence type="ECO:0000313" key="1">
    <source>
        <dbReference type="EMBL" id="GFC56493.1"/>
    </source>
</evidence>
<proteinExistence type="predicted"/>
<organism evidence="1">
    <name type="scientific">Tanacetum cinerariifolium</name>
    <name type="common">Dalmatian daisy</name>
    <name type="synonym">Chrysanthemum cinerariifolium</name>
    <dbReference type="NCBI Taxonomy" id="118510"/>
    <lineage>
        <taxon>Eukaryota</taxon>
        <taxon>Viridiplantae</taxon>
        <taxon>Streptophyta</taxon>
        <taxon>Embryophyta</taxon>
        <taxon>Tracheophyta</taxon>
        <taxon>Spermatophyta</taxon>
        <taxon>Magnoliopsida</taxon>
        <taxon>eudicotyledons</taxon>
        <taxon>Gunneridae</taxon>
        <taxon>Pentapetalae</taxon>
        <taxon>asterids</taxon>
        <taxon>campanulids</taxon>
        <taxon>Asterales</taxon>
        <taxon>Asteraceae</taxon>
        <taxon>Asteroideae</taxon>
        <taxon>Anthemideae</taxon>
        <taxon>Anthemidinae</taxon>
        <taxon>Tanacetum</taxon>
    </lineage>
</organism>
<comment type="caution">
    <text evidence="1">The sequence shown here is derived from an EMBL/GenBank/DDBJ whole genome shotgun (WGS) entry which is preliminary data.</text>
</comment>
<accession>A0A699Q1I9</accession>
<dbReference type="EMBL" id="BKCJ010969671">
    <property type="protein sequence ID" value="GFC56493.1"/>
    <property type="molecule type" value="Genomic_DNA"/>
</dbReference>
<gene>
    <name evidence="1" type="ORF">Tci_828463</name>
</gene>
<reference evidence="1" key="1">
    <citation type="journal article" date="2019" name="Sci. Rep.">
        <title>Draft genome of Tanacetum cinerariifolium, the natural source of mosquito coil.</title>
        <authorList>
            <person name="Yamashiro T."/>
            <person name="Shiraishi A."/>
            <person name="Satake H."/>
            <person name="Nakayama K."/>
        </authorList>
    </citation>
    <scope>NUCLEOTIDE SEQUENCE</scope>
</reference>
<evidence type="ECO:0008006" key="2">
    <source>
        <dbReference type="Google" id="ProtNLM"/>
    </source>
</evidence>
<dbReference type="AlphaFoldDB" id="A0A699Q1I9"/>